<sequence>MTVFTTTQAECEVAMIRRNKKFMEVAGMDSITVDGSNDNLAEPYLSSLRWLNLADVSAFVDADQEAEFLDIMEIFLLQDLFAWYDDVDIKAGDRYIAFNNLRVGIRQKYNFKLEFVKSSYGFGERELSMGAIQTDINETPEE</sequence>
<accession>A0A0F9DJ93</accession>
<comment type="caution">
    <text evidence="1">The sequence shown here is derived from an EMBL/GenBank/DDBJ whole genome shotgun (WGS) entry which is preliminary data.</text>
</comment>
<reference evidence="1" key="1">
    <citation type="journal article" date="2015" name="Nature">
        <title>Complex archaea that bridge the gap between prokaryotes and eukaryotes.</title>
        <authorList>
            <person name="Spang A."/>
            <person name="Saw J.H."/>
            <person name="Jorgensen S.L."/>
            <person name="Zaremba-Niedzwiedzka K."/>
            <person name="Martijn J."/>
            <person name="Lind A.E."/>
            <person name="van Eijk R."/>
            <person name="Schleper C."/>
            <person name="Guy L."/>
            <person name="Ettema T.J."/>
        </authorList>
    </citation>
    <scope>NUCLEOTIDE SEQUENCE</scope>
</reference>
<dbReference type="EMBL" id="LAZR01031389">
    <property type="protein sequence ID" value="KKL53891.1"/>
    <property type="molecule type" value="Genomic_DNA"/>
</dbReference>
<protein>
    <submittedName>
        <fullName evidence="1">Uncharacterized protein</fullName>
    </submittedName>
</protein>
<gene>
    <name evidence="1" type="ORF">LCGC14_2270870</name>
</gene>
<proteinExistence type="predicted"/>
<name>A0A0F9DJ93_9ZZZZ</name>
<organism evidence="1">
    <name type="scientific">marine sediment metagenome</name>
    <dbReference type="NCBI Taxonomy" id="412755"/>
    <lineage>
        <taxon>unclassified sequences</taxon>
        <taxon>metagenomes</taxon>
        <taxon>ecological metagenomes</taxon>
    </lineage>
</organism>
<dbReference type="AlphaFoldDB" id="A0A0F9DJ93"/>
<evidence type="ECO:0000313" key="1">
    <source>
        <dbReference type="EMBL" id="KKL53891.1"/>
    </source>
</evidence>